<evidence type="ECO:0000313" key="1">
    <source>
        <dbReference type="EMBL" id="RDJ97588.1"/>
    </source>
</evidence>
<organism evidence="1 2">
    <name type="scientific">Paraburkholderia lacunae</name>
    <dbReference type="NCBI Taxonomy" id="2211104"/>
    <lineage>
        <taxon>Bacteria</taxon>
        <taxon>Pseudomonadati</taxon>
        <taxon>Pseudomonadota</taxon>
        <taxon>Betaproteobacteria</taxon>
        <taxon>Burkholderiales</taxon>
        <taxon>Burkholderiaceae</taxon>
        <taxon>Paraburkholderia</taxon>
    </lineage>
</organism>
<sequence length="94" mass="10199">MFKTNPESFIEPQQLFAHGSDPEFAGTLQADSLIQQISSAYYRPVGDGTLLLFYAVQNLVDDVQIGTGYDVQDVGQLKTRQAVFEIVLGTTGAG</sequence>
<protein>
    <submittedName>
        <fullName evidence="1">Uncharacterized protein</fullName>
    </submittedName>
</protein>
<dbReference type="Proteomes" id="UP000254875">
    <property type="component" value="Unassembled WGS sequence"/>
</dbReference>
<dbReference type="EMBL" id="QHKS01000051">
    <property type="protein sequence ID" value="RDJ97588.1"/>
    <property type="molecule type" value="Genomic_DNA"/>
</dbReference>
<accession>A0A370MW18</accession>
<proteinExistence type="predicted"/>
<reference evidence="2" key="1">
    <citation type="submission" date="2018-05" db="EMBL/GenBank/DDBJ databases">
        <authorList>
            <person name="Feng T."/>
        </authorList>
    </citation>
    <scope>NUCLEOTIDE SEQUENCE [LARGE SCALE GENOMIC DNA]</scope>
    <source>
        <strain evidence="2">S27</strain>
    </source>
</reference>
<dbReference type="OrthoDB" id="9951540at2"/>
<keyword evidence="2" id="KW-1185">Reference proteome</keyword>
<evidence type="ECO:0000313" key="2">
    <source>
        <dbReference type="Proteomes" id="UP000254875"/>
    </source>
</evidence>
<dbReference type="AlphaFoldDB" id="A0A370MW18"/>
<comment type="caution">
    <text evidence="1">The sequence shown here is derived from an EMBL/GenBank/DDBJ whole genome shotgun (WGS) entry which is preliminary data.</text>
</comment>
<gene>
    <name evidence="1" type="ORF">DLM46_37110</name>
</gene>
<name>A0A370MW18_9BURK</name>